<protein>
    <submittedName>
        <fullName evidence="1">Uncharacterized protein</fullName>
    </submittedName>
</protein>
<feature type="non-terminal residue" evidence="1">
    <location>
        <position position="1"/>
    </location>
</feature>
<comment type="caution">
    <text evidence="1">The sequence shown here is derived from an EMBL/GenBank/DDBJ whole genome shotgun (WGS) entry which is preliminary data.</text>
</comment>
<gene>
    <name evidence="1" type="ORF">AFUS01_LOCUS9910</name>
</gene>
<accession>A0A8J2JI31</accession>
<sequence length="91" mass="10239">SRQDVINRISESSKKLTRVEIRHQQFSQNIEDVAQIIPVNNIMSGDYFISEIPDEPICSAQSYIFVGSCCSILFIMEIQPDSSGNESVVEL</sequence>
<dbReference type="EMBL" id="CAJVCH010072433">
    <property type="protein sequence ID" value="CAG7720640.1"/>
    <property type="molecule type" value="Genomic_DNA"/>
</dbReference>
<reference evidence="1" key="1">
    <citation type="submission" date="2021-06" db="EMBL/GenBank/DDBJ databases">
        <authorList>
            <person name="Hodson N. C."/>
            <person name="Mongue J. A."/>
            <person name="Jaron S. K."/>
        </authorList>
    </citation>
    <scope>NUCLEOTIDE SEQUENCE</scope>
</reference>
<evidence type="ECO:0000313" key="2">
    <source>
        <dbReference type="Proteomes" id="UP000708208"/>
    </source>
</evidence>
<evidence type="ECO:0000313" key="1">
    <source>
        <dbReference type="EMBL" id="CAG7720640.1"/>
    </source>
</evidence>
<keyword evidence="2" id="KW-1185">Reference proteome</keyword>
<proteinExistence type="predicted"/>
<dbReference type="AlphaFoldDB" id="A0A8J2JI31"/>
<organism evidence="1 2">
    <name type="scientific">Allacma fusca</name>
    <dbReference type="NCBI Taxonomy" id="39272"/>
    <lineage>
        <taxon>Eukaryota</taxon>
        <taxon>Metazoa</taxon>
        <taxon>Ecdysozoa</taxon>
        <taxon>Arthropoda</taxon>
        <taxon>Hexapoda</taxon>
        <taxon>Collembola</taxon>
        <taxon>Symphypleona</taxon>
        <taxon>Sminthuridae</taxon>
        <taxon>Allacma</taxon>
    </lineage>
</organism>
<name>A0A8J2JI31_9HEXA</name>
<dbReference type="Proteomes" id="UP000708208">
    <property type="component" value="Unassembled WGS sequence"/>
</dbReference>